<reference evidence="2" key="1">
    <citation type="submission" date="2023-03" db="EMBL/GenBank/DDBJ databases">
        <title>Chromosome-scale reference genome and RAD-based genetic map of yellow starthistle (Centaurea solstitialis) reveal putative structural variation and QTLs associated with invader traits.</title>
        <authorList>
            <person name="Reatini B."/>
            <person name="Cang F.A."/>
            <person name="Jiang Q."/>
            <person name="Mckibben M.T.W."/>
            <person name="Barker M.S."/>
            <person name="Rieseberg L.H."/>
            <person name="Dlugosch K.M."/>
        </authorList>
    </citation>
    <scope>NUCLEOTIDE SEQUENCE</scope>
    <source>
        <strain evidence="2">CAN-66</strain>
        <tissue evidence="2">Leaf</tissue>
    </source>
</reference>
<gene>
    <name evidence="2" type="ORF">OSB04_017032</name>
</gene>
<proteinExistence type="predicted"/>
<keyword evidence="3" id="KW-1185">Reference proteome</keyword>
<evidence type="ECO:0000259" key="1">
    <source>
        <dbReference type="Pfam" id="PF07727"/>
    </source>
</evidence>
<feature type="domain" description="Reverse transcriptase Ty1/copia-type" evidence="1">
    <location>
        <begin position="77"/>
        <end position="235"/>
    </location>
</feature>
<name>A0AA38TK98_9ASTR</name>
<organism evidence="2 3">
    <name type="scientific">Centaurea solstitialis</name>
    <name type="common">yellow star-thistle</name>
    <dbReference type="NCBI Taxonomy" id="347529"/>
    <lineage>
        <taxon>Eukaryota</taxon>
        <taxon>Viridiplantae</taxon>
        <taxon>Streptophyta</taxon>
        <taxon>Embryophyta</taxon>
        <taxon>Tracheophyta</taxon>
        <taxon>Spermatophyta</taxon>
        <taxon>Magnoliopsida</taxon>
        <taxon>eudicotyledons</taxon>
        <taxon>Gunneridae</taxon>
        <taxon>Pentapetalae</taxon>
        <taxon>asterids</taxon>
        <taxon>campanulids</taxon>
        <taxon>Asterales</taxon>
        <taxon>Asteraceae</taxon>
        <taxon>Carduoideae</taxon>
        <taxon>Cardueae</taxon>
        <taxon>Centaureinae</taxon>
        <taxon>Centaurea</taxon>
    </lineage>
</organism>
<protein>
    <recommendedName>
        <fullName evidence="1">Reverse transcriptase Ty1/copia-type domain-containing protein</fullName>
    </recommendedName>
</protein>
<dbReference type="AlphaFoldDB" id="A0AA38TK98"/>
<dbReference type="InterPro" id="IPR013103">
    <property type="entry name" value="RVT_2"/>
</dbReference>
<dbReference type="Proteomes" id="UP001172457">
    <property type="component" value="Chromosome 4"/>
</dbReference>
<dbReference type="EMBL" id="JARYMX010000004">
    <property type="protein sequence ID" value="KAJ9552987.1"/>
    <property type="molecule type" value="Genomic_DNA"/>
</dbReference>
<dbReference type="SUPFAM" id="SSF56672">
    <property type="entry name" value="DNA/RNA polymerases"/>
    <property type="match status" value="1"/>
</dbReference>
<evidence type="ECO:0000313" key="2">
    <source>
        <dbReference type="EMBL" id="KAJ9552987.1"/>
    </source>
</evidence>
<sequence>MKPEWLKAMTSEIESIEKNKTWKLVPLPKHAKPIGLKWLFKIKRNADGSISRYKARVVAKGYVQEYGIDFDEVFAPTAFLHGELKEEVYVSQPEGFENVGEQRKVYKLEKALYGLRQAPKAWNIKLNGILREMGFQRCLHQSAVYTKVSRGEYIIVAVYVDDLFVTGTCHEITSQLKSMMSSKFEMSDLGLLTYYLGIEVSQENDCVTIKQASYAVKILKEAGMEECNVAQCPIEPGLKLSKVEDEPEVEATH</sequence>
<dbReference type="InterPro" id="IPR043502">
    <property type="entry name" value="DNA/RNA_pol_sf"/>
</dbReference>
<evidence type="ECO:0000313" key="3">
    <source>
        <dbReference type="Proteomes" id="UP001172457"/>
    </source>
</evidence>
<accession>A0AA38TK98</accession>
<dbReference type="Pfam" id="PF07727">
    <property type="entry name" value="RVT_2"/>
    <property type="match status" value="1"/>
</dbReference>
<comment type="caution">
    <text evidence="2">The sequence shown here is derived from an EMBL/GenBank/DDBJ whole genome shotgun (WGS) entry which is preliminary data.</text>
</comment>